<accession>A0ABV7NK52</accession>
<dbReference type="EMBL" id="JBHRVU010000005">
    <property type="protein sequence ID" value="MFC3443871.1"/>
    <property type="molecule type" value="Genomic_DNA"/>
</dbReference>
<keyword evidence="6" id="KW-1185">Reference proteome</keyword>
<dbReference type="RefSeq" id="WP_380798768.1">
    <property type="nucleotide sequence ID" value="NZ_JBHRVU010000005.1"/>
</dbReference>
<sequence length="250" mass="28062">MLMSPKMVEFMDACRAISDESGLRDVLRDMTGELGFNQYALLHHVDLAHPPAHSITLMGYEDGWMERIIRNRYFQDDPILAASNRRLTGFGWREVSDIIRLSRRQRRILHEASTHGLRDGFTVPVQVAGEYRGTCSFASDHPVELTADIIGSAQLVGTFCFEAARRITNLASGSPSKIPELTQRQLDCLVHVGSGKTSWETSVILGVSEDTVDKHISSAMERYGVGKRTLLVVRALFDGQLSYRDMLRLH</sequence>
<dbReference type="PANTHER" id="PTHR44688:SF16">
    <property type="entry name" value="DNA-BINDING TRANSCRIPTIONAL ACTIVATOR DEVR_DOSR"/>
    <property type="match status" value="1"/>
</dbReference>
<organism evidence="5 6">
    <name type="scientific">Sphingobium rhizovicinum</name>
    <dbReference type="NCBI Taxonomy" id="432308"/>
    <lineage>
        <taxon>Bacteria</taxon>
        <taxon>Pseudomonadati</taxon>
        <taxon>Pseudomonadota</taxon>
        <taxon>Alphaproteobacteria</taxon>
        <taxon>Sphingomonadales</taxon>
        <taxon>Sphingomonadaceae</taxon>
        <taxon>Sphingobium</taxon>
    </lineage>
</organism>
<keyword evidence="2" id="KW-0238">DNA-binding</keyword>
<dbReference type="Proteomes" id="UP001595681">
    <property type="component" value="Unassembled WGS sequence"/>
</dbReference>
<dbReference type="Gene3D" id="3.30.450.80">
    <property type="entry name" value="Transcription factor LuxR-like, autoinducer-binding domain"/>
    <property type="match status" value="1"/>
</dbReference>
<dbReference type="InterPro" id="IPR000792">
    <property type="entry name" value="Tscrpt_reg_LuxR_C"/>
</dbReference>
<evidence type="ECO:0000256" key="1">
    <source>
        <dbReference type="ARBA" id="ARBA00023015"/>
    </source>
</evidence>
<gene>
    <name evidence="5" type="ORF">ACFOKF_22230</name>
</gene>
<evidence type="ECO:0000313" key="5">
    <source>
        <dbReference type="EMBL" id="MFC3443871.1"/>
    </source>
</evidence>
<dbReference type="Gene3D" id="1.10.10.10">
    <property type="entry name" value="Winged helix-like DNA-binding domain superfamily/Winged helix DNA-binding domain"/>
    <property type="match status" value="1"/>
</dbReference>
<dbReference type="PANTHER" id="PTHR44688">
    <property type="entry name" value="DNA-BINDING TRANSCRIPTIONAL ACTIVATOR DEVR_DOSR"/>
    <property type="match status" value="1"/>
</dbReference>
<evidence type="ECO:0000313" key="6">
    <source>
        <dbReference type="Proteomes" id="UP001595681"/>
    </source>
</evidence>
<feature type="domain" description="HTH luxR-type" evidence="4">
    <location>
        <begin position="174"/>
        <end position="239"/>
    </location>
</feature>
<evidence type="ECO:0000256" key="2">
    <source>
        <dbReference type="ARBA" id="ARBA00023125"/>
    </source>
</evidence>
<dbReference type="SUPFAM" id="SSF46894">
    <property type="entry name" value="C-terminal effector domain of the bipartite response regulators"/>
    <property type="match status" value="1"/>
</dbReference>
<evidence type="ECO:0000256" key="3">
    <source>
        <dbReference type="ARBA" id="ARBA00023163"/>
    </source>
</evidence>
<protein>
    <submittedName>
        <fullName evidence="5">LuxR family transcriptional regulator</fullName>
    </submittedName>
</protein>
<reference evidence="6" key="1">
    <citation type="journal article" date="2019" name="Int. J. Syst. Evol. Microbiol.">
        <title>The Global Catalogue of Microorganisms (GCM) 10K type strain sequencing project: providing services to taxonomists for standard genome sequencing and annotation.</title>
        <authorList>
            <consortium name="The Broad Institute Genomics Platform"/>
            <consortium name="The Broad Institute Genome Sequencing Center for Infectious Disease"/>
            <person name="Wu L."/>
            <person name="Ma J."/>
        </authorList>
    </citation>
    <scope>NUCLEOTIDE SEQUENCE [LARGE SCALE GENOMIC DNA]</scope>
    <source>
        <strain evidence="6">CCM 7491</strain>
    </source>
</reference>
<dbReference type="InterPro" id="IPR036693">
    <property type="entry name" value="TF_LuxR_autoind-bd_dom_sf"/>
</dbReference>
<dbReference type="PROSITE" id="PS50043">
    <property type="entry name" value="HTH_LUXR_2"/>
    <property type="match status" value="1"/>
</dbReference>
<dbReference type="InterPro" id="IPR036388">
    <property type="entry name" value="WH-like_DNA-bd_sf"/>
</dbReference>
<dbReference type="Pfam" id="PF00196">
    <property type="entry name" value="GerE"/>
    <property type="match status" value="1"/>
</dbReference>
<name>A0ABV7NK52_9SPHN</name>
<dbReference type="InterPro" id="IPR016032">
    <property type="entry name" value="Sig_transdc_resp-reg_C-effctor"/>
</dbReference>
<keyword evidence="1" id="KW-0805">Transcription regulation</keyword>
<dbReference type="SMART" id="SM00421">
    <property type="entry name" value="HTH_LUXR"/>
    <property type="match status" value="1"/>
</dbReference>
<evidence type="ECO:0000259" key="4">
    <source>
        <dbReference type="PROSITE" id="PS50043"/>
    </source>
</evidence>
<proteinExistence type="predicted"/>
<dbReference type="Pfam" id="PF03472">
    <property type="entry name" value="Autoind_bind"/>
    <property type="match status" value="1"/>
</dbReference>
<dbReference type="InterPro" id="IPR005143">
    <property type="entry name" value="TF_LuxR_autoind-bd_dom"/>
</dbReference>
<comment type="caution">
    <text evidence="5">The sequence shown here is derived from an EMBL/GenBank/DDBJ whole genome shotgun (WGS) entry which is preliminary data.</text>
</comment>
<keyword evidence="3" id="KW-0804">Transcription</keyword>
<dbReference type="SUPFAM" id="SSF75516">
    <property type="entry name" value="Pheromone-binding domain of LuxR-like quorum-sensing transcription factors"/>
    <property type="match status" value="1"/>
</dbReference>
<dbReference type="CDD" id="cd06170">
    <property type="entry name" value="LuxR_C_like"/>
    <property type="match status" value="1"/>
</dbReference>